<dbReference type="EMBL" id="LN856992">
    <property type="protein sequence ID" value="CDP97963.1"/>
    <property type="molecule type" value="Genomic_DNA"/>
</dbReference>
<gene>
    <name evidence="2 3" type="ORF">Bm1413</name>
    <name evidence="2" type="ORF">BM_Bm1413</name>
</gene>
<keyword evidence="1" id="KW-0812">Transmembrane</keyword>
<organism evidence="2">
    <name type="scientific">Brugia malayi</name>
    <name type="common">Filarial nematode worm</name>
    <dbReference type="NCBI Taxonomy" id="6279"/>
    <lineage>
        <taxon>Eukaryota</taxon>
        <taxon>Metazoa</taxon>
        <taxon>Ecdysozoa</taxon>
        <taxon>Nematoda</taxon>
        <taxon>Chromadorea</taxon>
        <taxon>Rhabditida</taxon>
        <taxon>Spirurina</taxon>
        <taxon>Spiruromorpha</taxon>
        <taxon>Filarioidea</taxon>
        <taxon>Onchocercidae</taxon>
        <taxon>Brugia</taxon>
    </lineage>
</organism>
<feature type="transmembrane region" description="Helical" evidence="1">
    <location>
        <begin position="199"/>
        <end position="219"/>
    </location>
</feature>
<dbReference type="OMA" id="CAYSNIM"/>
<keyword evidence="1" id="KW-1133">Transmembrane helix</keyword>
<evidence type="ECO:0000313" key="3">
    <source>
        <dbReference type="WormBase" id="Bm1413"/>
    </source>
</evidence>
<protein>
    <submittedName>
        <fullName evidence="2">Bm1413</fullName>
    </submittedName>
</protein>
<evidence type="ECO:0000256" key="1">
    <source>
        <dbReference type="SAM" id="Phobius"/>
    </source>
</evidence>
<dbReference type="AlphaFoldDB" id="A0A0J9XYU4"/>
<dbReference type="WormBase" id="Bm1413">
    <property type="protein sequence ID" value="BM42588"/>
    <property type="gene ID" value="WBGene00221674"/>
</dbReference>
<accession>A0A0J9XYU4</accession>
<reference evidence="2" key="1">
    <citation type="journal article" date="2007" name="Science">
        <title>Draft genome of the filarial nematode parasite Brugia malayi.</title>
        <authorList>
            <person name="Ghedin E."/>
            <person name="Wang S."/>
            <person name="Spiro D."/>
            <person name="Caler E."/>
            <person name="Zhao Q."/>
            <person name="Crabtree J."/>
            <person name="Allen J.E."/>
            <person name="Delcher A.L."/>
            <person name="Guiliano D.B."/>
            <person name="Miranda-Saavedra D."/>
            <person name="Angiuoli S.V."/>
            <person name="Creasy T."/>
            <person name="Amedeo P."/>
            <person name="Haas B."/>
            <person name="El-Sayed N.M."/>
            <person name="Wortman J.R."/>
            <person name="Feldblyum T."/>
            <person name="Tallon L."/>
            <person name="Schatz M."/>
            <person name="Shumway M."/>
            <person name="Koo H."/>
            <person name="Salzberg S.L."/>
            <person name="Schobel S."/>
            <person name="Pertea M."/>
            <person name="Pop M."/>
            <person name="White O."/>
            <person name="Barton G.J."/>
            <person name="Carlow C.K."/>
            <person name="Crawford M.J."/>
            <person name="Daub J."/>
            <person name="Dimmic M.W."/>
            <person name="Estes C.F."/>
            <person name="Foster J.M."/>
            <person name="Ganatra M."/>
            <person name="Gregory W.F."/>
            <person name="Johnson N.M."/>
            <person name="Jin J."/>
            <person name="Komuniecki R."/>
            <person name="Korf I."/>
            <person name="Kumar S."/>
            <person name="Laney S."/>
            <person name="Li B.W."/>
            <person name="Li W."/>
            <person name="Lindblom T.H."/>
            <person name="Lustigman S."/>
            <person name="Ma D."/>
            <person name="Maina C.V."/>
            <person name="Martin D.M."/>
            <person name="McCarter J.P."/>
            <person name="McReynolds L."/>
            <person name="Mitreva M."/>
            <person name="Nutman T.B."/>
            <person name="Parkinson J."/>
            <person name="Peregrin-Alvarez J.M."/>
            <person name="Poole C."/>
            <person name="Ren Q."/>
            <person name="Saunders L."/>
            <person name="Sluder A.E."/>
            <person name="Smith K."/>
            <person name="Stanke M."/>
            <person name="Unnasch T.R."/>
            <person name="Ware J."/>
            <person name="Wei A.D."/>
            <person name="Weil G."/>
            <person name="Williams D.J."/>
            <person name="Zhang Y."/>
            <person name="Williams S.A."/>
            <person name="Fraser-Liggett C."/>
            <person name="Slatko B."/>
            <person name="Blaxter M.L."/>
            <person name="Scott A.L."/>
        </authorList>
    </citation>
    <scope>NUCLEOTIDE SEQUENCE</scope>
    <source>
        <strain evidence="2">FR3</strain>
    </source>
</reference>
<keyword evidence="1" id="KW-0472">Membrane</keyword>
<reference evidence="2" key="2">
    <citation type="submission" date="2012-12" db="EMBL/GenBank/DDBJ databases">
        <authorList>
            <person name="Gao Y.W."/>
            <person name="Fan S.T."/>
            <person name="Sun H.T."/>
            <person name="Wang Z."/>
            <person name="Gao X.L."/>
            <person name="Li Y.G."/>
            <person name="Wang T.C."/>
            <person name="Zhang K."/>
            <person name="Xu W.W."/>
            <person name="Yu Z.J."/>
            <person name="Xia X.Z."/>
        </authorList>
    </citation>
    <scope>NUCLEOTIDE SEQUENCE</scope>
    <source>
        <strain evidence="2">FR3</strain>
    </source>
</reference>
<proteinExistence type="predicted"/>
<sequence length="253" mass="29297">METVEILLVIFIIYGKETIWNCYENYQECVAESNKTDHINVDNVGSHNLIEFCSHYTQNILLCLAKKLGLTKSMSVSTFSLLLVVCEAETKGNISTTIEVQRTLKHLARLYAYLCAYSNIMDLHRDTECFQYLMKRCVLNMPDDSCMFYHCGKLYLNLSGSPQKNLSTQQQQKTTKTIKTVNQRNQLTVLKNHQDRTTALLITILIFIVNASVLSTAILQINLLKRKWQCFELNTKEEKPKSDLHIEIRKFRK</sequence>
<evidence type="ECO:0000313" key="2">
    <source>
        <dbReference type="EMBL" id="CDP97963.1"/>
    </source>
</evidence>
<name>A0A0J9XYU4_BRUMA</name>